<gene>
    <name evidence="1" type="ORF">MLD38_013568</name>
</gene>
<sequence length="116" mass="13693">MCLLHRIKGIGKLSDSITANPKEIFLHVLPNCSQNLIKYLKENKDCYTEVLGIWQTGWTYSEKIDKLQRQRHYLRSMQSVFSQFLRPKKIIPTVNVSNASSREKMQSFFRERLKDT</sequence>
<organism evidence="1 2">
    <name type="scientific">Melastoma candidum</name>
    <dbReference type="NCBI Taxonomy" id="119954"/>
    <lineage>
        <taxon>Eukaryota</taxon>
        <taxon>Viridiplantae</taxon>
        <taxon>Streptophyta</taxon>
        <taxon>Embryophyta</taxon>
        <taxon>Tracheophyta</taxon>
        <taxon>Spermatophyta</taxon>
        <taxon>Magnoliopsida</taxon>
        <taxon>eudicotyledons</taxon>
        <taxon>Gunneridae</taxon>
        <taxon>Pentapetalae</taxon>
        <taxon>rosids</taxon>
        <taxon>malvids</taxon>
        <taxon>Myrtales</taxon>
        <taxon>Melastomataceae</taxon>
        <taxon>Melastomatoideae</taxon>
        <taxon>Melastomateae</taxon>
        <taxon>Melastoma</taxon>
    </lineage>
</organism>
<accession>A0ACB9R9E8</accession>
<keyword evidence="2" id="KW-1185">Reference proteome</keyword>
<name>A0ACB9R9E8_9MYRT</name>
<evidence type="ECO:0000313" key="1">
    <source>
        <dbReference type="EMBL" id="KAI4375736.1"/>
    </source>
</evidence>
<dbReference type="EMBL" id="CM042883">
    <property type="protein sequence ID" value="KAI4375736.1"/>
    <property type="molecule type" value="Genomic_DNA"/>
</dbReference>
<protein>
    <submittedName>
        <fullName evidence="1">Uncharacterized protein</fullName>
    </submittedName>
</protein>
<proteinExistence type="predicted"/>
<evidence type="ECO:0000313" key="2">
    <source>
        <dbReference type="Proteomes" id="UP001057402"/>
    </source>
</evidence>
<dbReference type="Proteomes" id="UP001057402">
    <property type="component" value="Chromosome 4"/>
</dbReference>
<reference evidence="2" key="1">
    <citation type="journal article" date="2023" name="Front. Plant Sci.">
        <title>Chromosomal-level genome assembly of Melastoma candidum provides insights into trichome evolution.</title>
        <authorList>
            <person name="Zhong Y."/>
            <person name="Wu W."/>
            <person name="Sun C."/>
            <person name="Zou P."/>
            <person name="Liu Y."/>
            <person name="Dai S."/>
            <person name="Zhou R."/>
        </authorList>
    </citation>
    <scope>NUCLEOTIDE SEQUENCE [LARGE SCALE GENOMIC DNA]</scope>
</reference>
<comment type="caution">
    <text evidence="1">The sequence shown here is derived from an EMBL/GenBank/DDBJ whole genome shotgun (WGS) entry which is preliminary data.</text>
</comment>